<proteinExistence type="predicted"/>
<feature type="region of interest" description="Disordered" evidence="7">
    <location>
        <begin position="224"/>
        <end position="273"/>
    </location>
</feature>
<feature type="domain" description="WRKY" evidence="8">
    <location>
        <begin position="281"/>
        <end position="345"/>
    </location>
</feature>
<dbReference type="Pfam" id="PF03106">
    <property type="entry name" value="WRKY"/>
    <property type="match status" value="2"/>
</dbReference>
<keyword evidence="3" id="KW-0805">Transcription regulation</keyword>
<evidence type="ECO:0000256" key="6">
    <source>
        <dbReference type="ARBA" id="ARBA00023242"/>
    </source>
</evidence>
<sequence length="719" mass="76326">VDKSKMEGHVAMEWKDTKPSPESLMPGFKTGAFPPDSIGGHTNEDAKYGFEKHGLSVVISSPREEGRSLLMTPQFGQKSSPGGSLAERMQARAGFRVPKLSMPFSTAVGADNSVPGAPSPYLTIPPGLSPASLLESPVFISNAMGLGSPTTGKLFMFGGTNDNDPTRFGGPPLGNGPDSFSFKPLDLKSSHYASEGKKEQNTHVSVKTEAKAQPVQEANLLGQLNQQNHNGQTNMKSGPRDSKFSRSLAPDTGASNEHISPPDHGQAAEEGDAMGEHPAVANAAPAEDGYSWRKYGQKQVKHSEYPRSYFKCTHPNCQVKKKVERSHEGHITEIIYKGTHNHLKPTQSRRPGMPPVHPFGGDGAQADIPDNNLGSQSNTENAKQPWHNSSVGAQDGIDATSSPSVPGELCDSSASMQGNDPNRFASPEGGVDVTSAVSDEVDGDDRVTHGSMSQGGADADGDELESKRRKLESYAIDMGAASRAVREPRVVIQTTNEVDILDDGYRWRKYGQKVVKGNPNPRSYYKCTHPGCSVRKHVERASHDLKSVITTYEGKHNHEVPAARNSGGHPSAAAAVAGQRKPEHPSVHDGLMRSLGGCGVPYGLPPARDPLAPMGNYSTYASSALVGGGPASSLPSLPMPLGVGAPAPVEGLKLPMLAPSPLHHHHHQHPLLRHRQALQAAGLMAAPPKAADVKAEGTVAAPVYQQLMRGGGLPLGHQM</sequence>
<feature type="region of interest" description="Disordered" evidence="7">
    <location>
        <begin position="335"/>
        <end position="466"/>
    </location>
</feature>
<evidence type="ECO:0000259" key="8">
    <source>
        <dbReference type="PROSITE" id="PS50811"/>
    </source>
</evidence>
<feature type="compositionally biased region" description="Polar residues" evidence="7">
    <location>
        <begin position="372"/>
        <end position="392"/>
    </location>
</feature>
<dbReference type="FunFam" id="2.20.25.80:FF:000006">
    <property type="entry name" value="WRKY transcription factor"/>
    <property type="match status" value="1"/>
</dbReference>
<dbReference type="PANTHER" id="PTHR31221">
    <property type="entry name" value="WRKY TRANSCRIPTION FACTOR PROTEIN 1-RELATED"/>
    <property type="match status" value="1"/>
</dbReference>
<dbReference type="InterPro" id="IPR003657">
    <property type="entry name" value="WRKY_dom"/>
</dbReference>
<accession>A0AAQ3U694</accession>
<reference evidence="9 10" key="1">
    <citation type="submission" date="2024-02" db="EMBL/GenBank/DDBJ databases">
        <title>High-quality chromosome-scale genome assembly of Pensacola bahiagrass (Paspalum notatum Flugge var. saurae).</title>
        <authorList>
            <person name="Vega J.M."/>
            <person name="Podio M."/>
            <person name="Orjuela J."/>
            <person name="Siena L.A."/>
            <person name="Pessino S.C."/>
            <person name="Combes M.C."/>
            <person name="Mariac C."/>
            <person name="Albertini E."/>
            <person name="Pupilli F."/>
            <person name="Ortiz J.P.A."/>
            <person name="Leblanc O."/>
        </authorList>
    </citation>
    <scope>NUCLEOTIDE SEQUENCE [LARGE SCALE GENOMIC DNA]</scope>
    <source>
        <strain evidence="9">R1</strain>
        <tissue evidence="9">Leaf</tissue>
    </source>
</reference>
<keyword evidence="6" id="KW-0539">Nucleus</keyword>
<feature type="non-terminal residue" evidence="9">
    <location>
        <position position="719"/>
    </location>
</feature>
<keyword evidence="4" id="KW-0238">DNA-binding</keyword>
<keyword evidence="2" id="KW-0677">Repeat</keyword>
<dbReference type="SMART" id="SM00774">
    <property type="entry name" value="WRKY"/>
    <property type="match status" value="2"/>
</dbReference>
<evidence type="ECO:0000256" key="2">
    <source>
        <dbReference type="ARBA" id="ARBA00022737"/>
    </source>
</evidence>
<dbReference type="FunFam" id="2.20.25.80:FF:000001">
    <property type="entry name" value="WRKY transcription factor 33"/>
    <property type="match status" value="1"/>
</dbReference>
<dbReference type="EMBL" id="CP144751">
    <property type="protein sequence ID" value="WVZ86070.1"/>
    <property type="molecule type" value="Genomic_DNA"/>
</dbReference>
<dbReference type="PROSITE" id="PS50811">
    <property type="entry name" value="WRKY"/>
    <property type="match status" value="2"/>
</dbReference>
<feature type="compositionally biased region" description="Basic and acidic residues" evidence="7">
    <location>
        <begin position="580"/>
        <end position="590"/>
    </location>
</feature>
<dbReference type="GO" id="GO:0009737">
    <property type="term" value="P:response to abscisic acid"/>
    <property type="evidence" value="ECO:0007669"/>
    <property type="project" value="UniProtKB-ARBA"/>
</dbReference>
<dbReference type="GO" id="GO:0005634">
    <property type="term" value="C:nucleus"/>
    <property type="evidence" value="ECO:0007669"/>
    <property type="project" value="UniProtKB-SubCell"/>
</dbReference>
<dbReference type="Proteomes" id="UP001341281">
    <property type="component" value="Chromosome 07"/>
</dbReference>
<evidence type="ECO:0000256" key="3">
    <source>
        <dbReference type="ARBA" id="ARBA00023015"/>
    </source>
</evidence>
<evidence type="ECO:0000256" key="4">
    <source>
        <dbReference type="ARBA" id="ARBA00023125"/>
    </source>
</evidence>
<dbReference type="InterPro" id="IPR044810">
    <property type="entry name" value="WRKY_plant"/>
</dbReference>
<evidence type="ECO:0000313" key="9">
    <source>
        <dbReference type="EMBL" id="WVZ86070.1"/>
    </source>
</evidence>
<feature type="region of interest" description="Disordered" evidence="7">
    <location>
        <begin position="162"/>
        <end position="185"/>
    </location>
</feature>
<dbReference type="Gene3D" id="2.20.25.80">
    <property type="entry name" value="WRKY domain"/>
    <property type="match status" value="2"/>
</dbReference>
<evidence type="ECO:0000313" key="10">
    <source>
        <dbReference type="Proteomes" id="UP001341281"/>
    </source>
</evidence>
<evidence type="ECO:0000256" key="1">
    <source>
        <dbReference type="ARBA" id="ARBA00004123"/>
    </source>
</evidence>
<feature type="region of interest" description="Disordered" evidence="7">
    <location>
        <begin position="559"/>
        <end position="590"/>
    </location>
</feature>
<feature type="domain" description="WRKY" evidence="8">
    <location>
        <begin position="496"/>
        <end position="561"/>
    </location>
</feature>
<evidence type="ECO:0000256" key="7">
    <source>
        <dbReference type="SAM" id="MobiDB-lite"/>
    </source>
</evidence>
<name>A0AAQ3U694_PASNO</name>
<keyword evidence="5" id="KW-0804">Transcription</keyword>
<dbReference type="PANTHER" id="PTHR31221:SF298">
    <property type="entry name" value="OS04G0471700 PROTEIN"/>
    <property type="match status" value="1"/>
</dbReference>
<organism evidence="9 10">
    <name type="scientific">Paspalum notatum var. saurae</name>
    <dbReference type="NCBI Taxonomy" id="547442"/>
    <lineage>
        <taxon>Eukaryota</taxon>
        <taxon>Viridiplantae</taxon>
        <taxon>Streptophyta</taxon>
        <taxon>Embryophyta</taxon>
        <taxon>Tracheophyta</taxon>
        <taxon>Spermatophyta</taxon>
        <taxon>Magnoliopsida</taxon>
        <taxon>Liliopsida</taxon>
        <taxon>Poales</taxon>
        <taxon>Poaceae</taxon>
        <taxon>PACMAD clade</taxon>
        <taxon>Panicoideae</taxon>
        <taxon>Andropogonodae</taxon>
        <taxon>Paspaleae</taxon>
        <taxon>Paspalinae</taxon>
        <taxon>Paspalum</taxon>
    </lineage>
</organism>
<gene>
    <name evidence="9" type="ORF">U9M48_032911</name>
</gene>
<dbReference type="InterPro" id="IPR036576">
    <property type="entry name" value="WRKY_dom_sf"/>
</dbReference>
<dbReference type="GO" id="GO:0043565">
    <property type="term" value="F:sequence-specific DNA binding"/>
    <property type="evidence" value="ECO:0007669"/>
    <property type="project" value="InterPro"/>
</dbReference>
<comment type="subcellular location">
    <subcellularLocation>
        <location evidence="1">Nucleus</location>
    </subcellularLocation>
</comment>
<dbReference type="AlphaFoldDB" id="A0AAQ3U694"/>
<keyword evidence="10" id="KW-1185">Reference proteome</keyword>
<dbReference type="SUPFAM" id="SSF118290">
    <property type="entry name" value="WRKY DNA-binding domain"/>
    <property type="match status" value="2"/>
</dbReference>
<evidence type="ECO:0000256" key="5">
    <source>
        <dbReference type="ARBA" id="ARBA00023163"/>
    </source>
</evidence>
<protein>
    <recommendedName>
        <fullName evidence="8">WRKY domain-containing protein</fullName>
    </recommendedName>
</protein>
<dbReference type="GO" id="GO:0003700">
    <property type="term" value="F:DNA-binding transcription factor activity"/>
    <property type="evidence" value="ECO:0007669"/>
    <property type="project" value="InterPro"/>
</dbReference>